<evidence type="ECO:0000313" key="6">
    <source>
        <dbReference type="EMBL" id="MBB6128323.1"/>
    </source>
</evidence>
<dbReference type="PANTHER" id="PTHR46825">
    <property type="entry name" value="D-ALANYL-D-ALANINE-CARBOXYPEPTIDASE/ENDOPEPTIDASE AMPH"/>
    <property type="match status" value="1"/>
</dbReference>
<dbReference type="Gene3D" id="1.25.40.10">
    <property type="entry name" value="Tetratricopeptide repeat domain"/>
    <property type="match status" value="1"/>
</dbReference>
<evidence type="ECO:0000313" key="7">
    <source>
        <dbReference type="Proteomes" id="UP000548326"/>
    </source>
</evidence>
<dbReference type="AlphaFoldDB" id="A0A841JB38"/>
<evidence type="ECO:0000256" key="2">
    <source>
        <dbReference type="ARBA" id="ARBA00023136"/>
    </source>
</evidence>
<name>A0A841JB38_9SPHI</name>
<dbReference type="InterPro" id="IPR019734">
    <property type="entry name" value="TPR_rpt"/>
</dbReference>
<dbReference type="SUPFAM" id="SSF48452">
    <property type="entry name" value="TPR-like"/>
    <property type="match status" value="1"/>
</dbReference>
<dbReference type="Pfam" id="PF00144">
    <property type="entry name" value="Beta-lactamase"/>
    <property type="match status" value="1"/>
</dbReference>
<evidence type="ECO:0000256" key="4">
    <source>
        <dbReference type="SAM" id="SignalP"/>
    </source>
</evidence>
<dbReference type="EMBL" id="JACHCA010000006">
    <property type="protein sequence ID" value="MBB6128323.1"/>
    <property type="molecule type" value="Genomic_DNA"/>
</dbReference>
<comment type="caution">
    <text evidence="6">The sequence shown here is derived from an EMBL/GenBank/DDBJ whole genome shotgun (WGS) entry which is preliminary data.</text>
</comment>
<dbReference type="Proteomes" id="UP000548326">
    <property type="component" value="Unassembled WGS sequence"/>
</dbReference>
<comment type="subcellular location">
    <subcellularLocation>
        <location evidence="1">Membrane</location>
    </subcellularLocation>
</comment>
<gene>
    <name evidence="6" type="ORF">HDF22_002444</name>
</gene>
<dbReference type="SUPFAM" id="SSF56601">
    <property type="entry name" value="beta-lactamase/transpeptidase-like"/>
    <property type="match status" value="1"/>
</dbReference>
<dbReference type="InterPro" id="IPR011990">
    <property type="entry name" value="TPR-like_helical_dom_sf"/>
</dbReference>
<protein>
    <submittedName>
        <fullName evidence="6">CubicO group peptidase (Beta-lactamase class C family)</fullName>
    </submittedName>
</protein>
<feature type="repeat" description="TPR" evidence="3">
    <location>
        <begin position="461"/>
        <end position="494"/>
    </location>
</feature>
<sequence length="503" mass="56181">MKTLKFICLILFLTSLLQDAFGQNTSTQLQKYFSALHQNQQFNGNVLIAEKGKVVFEQAYGYADFDSKRLNTLSTEVPIASITKTFTATAILQLKDKGLLKLTDPVIKFLPDFPYAGITIRNLLSHTSGMPSFDVLLDSVTKARPDTVLTNKDLIAGIKNTKIPLNYQPGEKWNYDNTNFAVLALIVEKLSGLSIDNYFKIHILKPAGMTHTFFPAFTFYHYSEGEKKNLAIPYFKPYSYSDSYIRSDSILFLAKYWHNYNFRGFGETISTTQDLLKYDQALYNGKLVSEASLQAAFIPYRLNNGEYNRAWYGLGWQVDRDSTFGKVVNHTGGIAGLSAVLVRNINLHQTVIIYSIGSDNAHIYAIDAMNILNGRRVAAPKKNIANLYAATLLTTGPKAAASLLEKAKRDTANYAVNEDDFNAVAYDLLGSEAAYQLPVVPHPIAALAVFKLNTELFPTSWNVYDSYGDALRQTGHKAEAIKMYQKSIELNPKNEDGWVFCGG</sequence>
<keyword evidence="2" id="KW-0472">Membrane</keyword>
<dbReference type="InterPro" id="IPR001466">
    <property type="entry name" value="Beta-lactam-related"/>
</dbReference>
<reference evidence="6 7" key="1">
    <citation type="submission" date="2020-08" db="EMBL/GenBank/DDBJ databases">
        <title>Genomic Encyclopedia of Type Strains, Phase IV (KMG-V): Genome sequencing to study the core and pangenomes of soil and plant-associated prokaryotes.</title>
        <authorList>
            <person name="Whitman W."/>
        </authorList>
    </citation>
    <scope>NUCLEOTIDE SEQUENCE [LARGE SCALE GENOMIC DNA]</scope>
    <source>
        <strain evidence="6 7">MP601</strain>
    </source>
</reference>
<feature type="chain" id="PRO_5032572219" evidence="4">
    <location>
        <begin position="21"/>
        <end position="503"/>
    </location>
</feature>
<dbReference type="PROSITE" id="PS50005">
    <property type="entry name" value="TPR"/>
    <property type="match status" value="1"/>
</dbReference>
<proteinExistence type="predicted"/>
<keyword evidence="3" id="KW-0802">TPR repeat</keyword>
<dbReference type="GO" id="GO:0016020">
    <property type="term" value="C:membrane"/>
    <property type="evidence" value="ECO:0007669"/>
    <property type="project" value="UniProtKB-SubCell"/>
</dbReference>
<dbReference type="Gene3D" id="3.40.710.10">
    <property type="entry name" value="DD-peptidase/beta-lactamase superfamily"/>
    <property type="match status" value="1"/>
</dbReference>
<feature type="domain" description="Beta-lactamase-related" evidence="5">
    <location>
        <begin position="30"/>
        <end position="346"/>
    </location>
</feature>
<keyword evidence="4" id="KW-0732">Signal</keyword>
<feature type="signal peptide" evidence="4">
    <location>
        <begin position="1"/>
        <end position="20"/>
    </location>
</feature>
<evidence type="ECO:0000256" key="1">
    <source>
        <dbReference type="ARBA" id="ARBA00004370"/>
    </source>
</evidence>
<dbReference type="InterPro" id="IPR012338">
    <property type="entry name" value="Beta-lactam/transpept-like"/>
</dbReference>
<evidence type="ECO:0000256" key="3">
    <source>
        <dbReference type="PROSITE-ProRule" id="PRU00339"/>
    </source>
</evidence>
<evidence type="ECO:0000259" key="5">
    <source>
        <dbReference type="Pfam" id="PF00144"/>
    </source>
</evidence>
<organism evidence="6 7">
    <name type="scientific">Mucilaginibacter lappiensis</name>
    <dbReference type="NCBI Taxonomy" id="354630"/>
    <lineage>
        <taxon>Bacteria</taxon>
        <taxon>Pseudomonadati</taxon>
        <taxon>Bacteroidota</taxon>
        <taxon>Sphingobacteriia</taxon>
        <taxon>Sphingobacteriales</taxon>
        <taxon>Sphingobacteriaceae</taxon>
        <taxon>Mucilaginibacter</taxon>
    </lineage>
</organism>
<dbReference type="InterPro" id="IPR050491">
    <property type="entry name" value="AmpC-like"/>
</dbReference>
<accession>A0A841JB38</accession>
<dbReference type="RefSeq" id="WP_183587706.1">
    <property type="nucleotide sequence ID" value="NZ_JACHCA010000006.1"/>
</dbReference>
<dbReference type="PANTHER" id="PTHR46825:SF11">
    <property type="entry name" value="PENICILLIN-BINDING PROTEIN 4"/>
    <property type="match status" value="1"/>
</dbReference>